<dbReference type="AlphaFoldDB" id="A0A6I3SMS0"/>
<dbReference type="PANTHER" id="PTHR41786:SF1">
    <property type="entry name" value="6-HYDROXYMETHYLPTERIN DIPHOSPHOKINASE MPTE-LIKE DOMAIN-CONTAINING PROTEIN"/>
    <property type="match status" value="1"/>
</dbReference>
<dbReference type="Pfam" id="PF01973">
    <property type="entry name" value="MptE-like"/>
    <property type="match status" value="1"/>
</dbReference>
<keyword evidence="3" id="KW-1185">Reference proteome</keyword>
<accession>A0A6I3SMS0</accession>
<evidence type="ECO:0000259" key="1">
    <source>
        <dbReference type="Pfam" id="PF01973"/>
    </source>
</evidence>
<comment type="caution">
    <text evidence="2">The sequence shown here is derived from an EMBL/GenBank/DDBJ whole genome shotgun (WGS) entry which is preliminary data.</text>
</comment>
<proteinExistence type="predicted"/>
<dbReference type="EMBL" id="WNKU01000013">
    <property type="protein sequence ID" value="MTV49637.1"/>
    <property type="molecule type" value="Genomic_DNA"/>
</dbReference>
<gene>
    <name evidence="2" type="ORF">GJ688_11690</name>
</gene>
<evidence type="ECO:0000313" key="3">
    <source>
        <dbReference type="Proteomes" id="UP000430670"/>
    </source>
</evidence>
<protein>
    <submittedName>
        <fullName evidence="2">DUF115 domain-containing protein</fullName>
    </submittedName>
</protein>
<dbReference type="RefSeq" id="WP_155476737.1">
    <property type="nucleotide sequence ID" value="NZ_WNKU01000013.1"/>
</dbReference>
<dbReference type="PANTHER" id="PTHR41786">
    <property type="entry name" value="MOTILITY ACCESSORY FACTOR MAF"/>
    <property type="match status" value="1"/>
</dbReference>
<dbReference type="Proteomes" id="UP000430670">
    <property type="component" value="Unassembled WGS sequence"/>
</dbReference>
<dbReference type="InterPro" id="IPR002826">
    <property type="entry name" value="MptE-like"/>
</dbReference>
<organism evidence="2 3">
    <name type="scientific">Heliobacterium mobile</name>
    <name type="common">Heliobacillus mobilis</name>
    <dbReference type="NCBI Taxonomy" id="28064"/>
    <lineage>
        <taxon>Bacteria</taxon>
        <taxon>Bacillati</taxon>
        <taxon>Bacillota</taxon>
        <taxon>Clostridia</taxon>
        <taxon>Eubacteriales</taxon>
        <taxon>Heliobacteriaceae</taxon>
        <taxon>Heliobacterium</taxon>
    </lineage>
</organism>
<feature type="domain" description="6-hydroxymethylpterin diphosphokinase MptE-like" evidence="1">
    <location>
        <begin position="221"/>
        <end position="394"/>
    </location>
</feature>
<dbReference type="OrthoDB" id="5291305at2"/>
<name>A0A6I3SMS0_HELMO</name>
<reference evidence="2 3" key="1">
    <citation type="submission" date="2019-11" db="EMBL/GenBank/DDBJ databases">
        <title>Whole-genome sequence of a the green, strictly anaerobic photosynthetic bacterium Heliobacillus mobilis DSM 6151.</title>
        <authorList>
            <person name="Kyndt J.A."/>
            <person name="Meyer T.E."/>
        </authorList>
    </citation>
    <scope>NUCLEOTIDE SEQUENCE [LARGE SCALE GENOMIC DNA]</scope>
    <source>
        <strain evidence="2 3">DSM 6151</strain>
    </source>
</reference>
<sequence>MQFVPPPYVRFLNDNIFEANIRALATVQPPLAERMAQYKPPYNQPFQVELTPSGDLTLLIDTGQERIFLHSPIDPQKQAREWVQEVVGDPTSLLVVFGFGLGYTMKILRQIIPAQGKIVLFERSIDIFWLALWTINLRDVLSDPRIRYAVDVDSSSVAPIMHHLNLSANDALSAQLYEFHYLTALFDGYYESVKESLDKFFQTQQIGVATENYFSQTWTINFLRNLPAVLQSSPVCHLYGRFPSVPAVIIAAGPSLDKNIEQLRHFSKYGLLIATGPSLRKLQQRGIRPHLVVSIDGGSPNFSHFQGIPADDVPLVFDSTIYPSILDTYWGGGNRFCLFAPDKAGLYGILSTAFDVSRSSLNVGASVANLGLNLAYHLGCDPIVFVGQDLAFTGRHSHVRGSAHDQSFDGQDMSQYIEMEDIYGQKTYTQETWLAFRDWFHWFIQGYPGRRYINATEGGIGIPGTEVSRLADVIEQLEETRSAVGRGPFRTVITEAYATGERELSLARGAVVKELHHLRRHLKIIVAECRKGEELIVKHQRFATGKMDVDKRFAQYYKKLDKIRQRIEGDKKTMDFLRLAFRPITIQLDQSMLFSEPVDEREAIQQDLVRGKLFFAEVSRRSEEILSQMEQTIESLQALEQRF</sequence>
<evidence type="ECO:0000313" key="2">
    <source>
        <dbReference type="EMBL" id="MTV49637.1"/>
    </source>
</evidence>